<dbReference type="EMBL" id="JALHLG010000019">
    <property type="protein sequence ID" value="MCJ2187828.1"/>
    <property type="molecule type" value="Genomic_DNA"/>
</dbReference>
<evidence type="ECO:0000256" key="1">
    <source>
        <dbReference type="ARBA" id="ARBA00004442"/>
    </source>
</evidence>
<dbReference type="InterPro" id="IPR036942">
    <property type="entry name" value="Beta-barrel_TonB_sf"/>
</dbReference>
<evidence type="ECO:0000256" key="3">
    <source>
        <dbReference type="ARBA" id="ARBA00023237"/>
    </source>
</evidence>
<dbReference type="Pfam" id="PF07715">
    <property type="entry name" value="Plug"/>
    <property type="match status" value="1"/>
</dbReference>
<keyword evidence="2" id="KW-0472">Membrane</keyword>
<dbReference type="PANTHER" id="PTHR40980:SF3">
    <property type="entry name" value="TONB-DEPENDENT RECEPTOR-LIKE BETA-BARREL DOMAIN-CONTAINING PROTEIN"/>
    <property type="match status" value="1"/>
</dbReference>
<proteinExistence type="predicted"/>
<dbReference type="Proteomes" id="UP001202281">
    <property type="component" value="Unassembled WGS sequence"/>
</dbReference>
<keyword evidence="3" id="KW-0998">Cell outer membrane</keyword>
<comment type="caution">
    <text evidence="5">The sequence shown here is derived from an EMBL/GenBank/DDBJ whole genome shotgun (WGS) entry which is preliminary data.</text>
</comment>
<gene>
    <name evidence="5" type="ORF">MTR66_13500</name>
</gene>
<feature type="domain" description="TonB-dependent receptor plug" evidence="4">
    <location>
        <begin position="131"/>
        <end position="244"/>
    </location>
</feature>
<dbReference type="RefSeq" id="WP_243921907.1">
    <property type="nucleotide sequence ID" value="NZ_JALHLG010000019.1"/>
</dbReference>
<dbReference type="Gene3D" id="3.55.50.30">
    <property type="match status" value="1"/>
</dbReference>
<dbReference type="PANTHER" id="PTHR40980">
    <property type="entry name" value="PLUG DOMAIN-CONTAINING PROTEIN"/>
    <property type="match status" value="1"/>
</dbReference>
<evidence type="ECO:0000313" key="6">
    <source>
        <dbReference type="Proteomes" id="UP001202281"/>
    </source>
</evidence>
<dbReference type="InterPro" id="IPR012910">
    <property type="entry name" value="Plug_dom"/>
</dbReference>
<dbReference type="Gene3D" id="2.40.170.20">
    <property type="entry name" value="TonB-dependent receptor, beta-barrel domain"/>
    <property type="match status" value="1"/>
</dbReference>
<dbReference type="InterPro" id="IPR037066">
    <property type="entry name" value="Plug_dom_sf"/>
</dbReference>
<evidence type="ECO:0000259" key="4">
    <source>
        <dbReference type="Pfam" id="PF07715"/>
    </source>
</evidence>
<dbReference type="NCBIfam" id="TIGR01782">
    <property type="entry name" value="TonB-Xanth-Caul"/>
    <property type="match status" value="1"/>
</dbReference>
<accession>A0ABT0BRY3</accession>
<dbReference type="SUPFAM" id="SSF56935">
    <property type="entry name" value="Porins"/>
    <property type="match status" value="1"/>
</dbReference>
<evidence type="ECO:0000313" key="5">
    <source>
        <dbReference type="EMBL" id="MCJ2187828.1"/>
    </source>
</evidence>
<keyword evidence="6" id="KW-1185">Reference proteome</keyword>
<protein>
    <submittedName>
        <fullName evidence="5">TonB-dependent receptor</fullName>
    </submittedName>
</protein>
<comment type="subcellular location">
    <subcellularLocation>
        <location evidence="1">Cell outer membrane</location>
    </subcellularLocation>
</comment>
<evidence type="ECO:0000256" key="2">
    <source>
        <dbReference type="ARBA" id="ARBA00023136"/>
    </source>
</evidence>
<reference evidence="5 6" key="1">
    <citation type="submission" date="2022-04" db="EMBL/GenBank/DDBJ databases">
        <title>Identification of a novel bacterium isolated from mangrove sediments.</title>
        <authorList>
            <person name="Pan X."/>
        </authorList>
    </citation>
    <scope>NUCLEOTIDE SEQUENCE [LARGE SCALE GENOMIC DNA]</scope>
    <source>
        <strain evidence="5 6">B2638</strain>
    </source>
</reference>
<sequence>MPLAAEPVRAQGAAEPAKSFRIPAGRLTRALREMSRQADVQIVTSIGPELRIAHSFQCRCTVAEALAAMTQGLPVRVTRVAGGFVVSPAPAAEPVAPRPIPVPLPPPETHGPPVIVTGYRESLRQAAAAKRAARTIVEVTRAEDIAAFPDHNAADALQRLPGVAVSRDNGEGRQVSLRGLGPLFTRTTLNGMEALATTASGFDNRGSAARQRRFDYSVFDAGLFSQVEVRKTWMADRDAGGVGGTVALDIMRPFDQPGNVALVEVQARTRGNSRGVTPQVTAELSRRGAQWGVLAAVSYSRNRVTEYGYRNWDWVPAVFGAANIGPSVSDADRARLMGEGDPVYMARAQTYSTWTNRFERLNMAASIQHRTDSGFELTLDLVHARLANHRDEYSLAAAGTHGLTGDVTGTQVLQSAAIVDDTLASASLTGVDLRTEHKRTEDHTDFDQAVLSLAYPLGAATAVTARAGYARSDFKEPVFDKVFLESAGQTFGSTATGPHPRNTYGFAIGDPANWHLMRADTREDSILNENATARVELRHRVAHGLELLAGSAYRFFGNDGYERRARVDYEGDPMAPAAVAALFDGPSLAPYIVGDVGRTFAATGQNRGLTSADDIPGGDYRISERTWSAFALAAFDGTIGALPVQAELGLQYQQAWIRSTGKASDDLSQITVSRSSSNHALLPSFEARLELQRDLLLRLAASRNVSQPDVADLRTAAEVNATPFGGTITTGNPALRPFTADALDLSLERYTGRDGYVSLGLFYKHLDSFITSETSVMAYADTGYPLAFLYPGQDGMILYNVIRPVNGAGATIFGIEGAVQQDLVFLPAPFDRLGVQANLTFVSGDSGVTYSGESIDLPLIDLSRWSGNATVYYSGKGWDARLATAYRGTYRSGVGNNGNLGQWIKSSVTLDFAAHFSLGERLQAVFEGRNLTDAPIIQYTGRAERRLLAKTRSGRVFSAGMRLRF</sequence>
<keyword evidence="5" id="KW-0675">Receptor</keyword>
<organism evidence="5 6">
    <name type="scientific">Novosphingobium beihaiensis</name>
    <dbReference type="NCBI Taxonomy" id="2930389"/>
    <lineage>
        <taxon>Bacteria</taxon>
        <taxon>Pseudomonadati</taxon>
        <taxon>Pseudomonadota</taxon>
        <taxon>Alphaproteobacteria</taxon>
        <taxon>Sphingomonadales</taxon>
        <taxon>Sphingomonadaceae</taxon>
        <taxon>Novosphingobium</taxon>
    </lineage>
</organism>
<dbReference type="InterPro" id="IPR010104">
    <property type="entry name" value="TonB_rcpt_bac"/>
</dbReference>
<dbReference type="Gene3D" id="2.170.130.10">
    <property type="entry name" value="TonB-dependent receptor, plug domain"/>
    <property type="match status" value="1"/>
</dbReference>
<name>A0ABT0BRY3_9SPHN</name>